<dbReference type="PANTHER" id="PTHR33371:SF16">
    <property type="entry name" value="MCE-FAMILY PROTEIN MCE3F"/>
    <property type="match status" value="1"/>
</dbReference>
<dbReference type="GO" id="GO:0005576">
    <property type="term" value="C:extracellular region"/>
    <property type="evidence" value="ECO:0007669"/>
    <property type="project" value="TreeGrafter"/>
</dbReference>
<feature type="compositionally biased region" description="Polar residues" evidence="1">
    <location>
        <begin position="469"/>
        <end position="478"/>
    </location>
</feature>
<dbReference type="Proteomes" id="UP000510682">
    <property type="component" value="Chromosome"/>
</dbReference>
<organism evidence="4 5">
    <name type="scientific">Mycobacterium vicinigordonae</name>
    <dbReference type="NCBI Taxonomy" id="1719132"/>
    <lineage>
        <taxon>Bacteria</taxon>
        <taxon>Bacillati</taxon>
        <taxon>Actinomycetota</taxon>
        <taxon>Actinomycetes</taxon>
        <taxon>Mycobacteriales</taxon>
        <taxon>Mycobacteriaceae</taxon>
        <taxon>Mycobacterium</taxon>
    </lineage>
</organism>
<name>A0A7D6DW20_9MYCO</name>
<reference evidence="5" key="3">
    <citation type="submission" date="2023-07" db="EMBL/GenBank/DDBJ databases">
        <title>Description of Mycobacterium gordonae subsp. intergordonae subsp.nov. and Mycobacterium gordonae subsp. gordonae subsp. nov.</title>
        <authorList>
            <person name="Huang H."/>
        </authorList>
    </citation>
    <scope>NUCLEOTIDE SEQUENCE [LARGE SCALE GENOMIC DNA]</scope>
    <source>
        <strain evidence="5">24</strain>
    </source>
</reference>
<sequence length="494" mass="52862">MNLDRRTRIQLALFALIAVASGAVMCFRYIDAPAMLFGSEHYTVTLKLARAGGLYYHGNVVYRGTEVGRIESVRLTANGVDAVLTLKSEFAIPSDLQARVHSTSAIGEQYVELLPRTGNAPPLKNGDVILAQDTSIPPDIDTVLDATNRGLAAIPQQNLKTVIDESYISVGGLGPELSRLVTGSTELAIDAEKNLDSLTMLIDQTKPILDSQTDSANAIQGWAAHLATITGELRSSDTSVAGVLHNGGTAADEARQLFRRLQPTLPLLLANLVGIGEVAVAYQPALEQLLVLFPQAVANLQAAIIANLNTKQAYRGIFLDFNLNFGLPPVCNTGFLPPQQQRAASLQDYPERAPGDLYCRVPQDSPFNVRGARNYPCLTVPDKRAPTAKMCDSDENYVPLNDGYNWKGDPNGTLTGQDVPQLPPGQMPPANAVTPGSLAPPAGAPPPPLATAEYDPATGNYVGPDGHLYNQSNLSQTAPKERTWQSMLLPPPTS</sequence>
<evidence type="ECO:0000259" key="3">
    <source>
        <dbReference type="Pfam" id="PF11887"/>
    </source>
</evidence>
<dbReference type="Pfam" id="PF11887">
    <property type="entry name" value="Mce4_CUP1"/>
    <property type="match status" value="1"/>
</dbReference>
<protein>
    <submittedName>
        <fullName evidence="4">MCE family protein</fullName>
    </submittedName>
</protein>
<dbReference type="Pfam" id="PF02470">
    <property type="entry name" value="MlaD"/>
    <property type="match status" value="1"/>
</dbReference>
<evidence type="ECO:0000313" key="5">
    <source>
        <dbReference type="Proteomes" id="UP000510682"/>
    </source>
</evidence>
<gene>
    <name evidence="4" type="ORF">H0P51_20550</name>
</gene>
<reference evidence="5" key="1">
    <citation type="submission" date="2020-07" db="EMBL/GenBank/DDBJ databases">
        <title>Description of Mycobacterium gordonae subsp. intergordonae subsp.nov. and Mycobacterium gordonae subsp. gordonae subsp. nov.</title>
        <authorList>
            <person name="Yu X."/>
        </authorList>
    </citation>
    <scope>NUCLEOTIDE SEQUENCE [LARGE SCALE GENOMIC DNA]</scope>
    <source>
        <strain evidence="5">24</strain>
    </source>
</reference>
<evidence type="ECO:0000313" key="4">
    <source>
        <dbReference type="EMBL" id="QLL06144.1"/>
    </source>
</evidence>
<accession>A0A7D6DW20</accession>
<dbReference type="AlphaFoldDB" id="A0A7D6DW20"/>
<dbReference type="PANTHER" id="PTHR33371">
    <property type="entry name" value="INTERMEMBRANE PHOSPHOLIPID TRANSPORT SYSTEM BINDING PROTEIN MLAD-RELATED"/>
    <property type="match status" value="1"/>
</dbReference>
<dbReference type="KEGG" id="mgor:H0P51_20550"/>
<feature type="domain" description="Mammalian cell entry C-terminal" evidence="3">
    <location>
        <begin position="121"/>
        <end position="300"/>
    </location>
</feature>
<proteinExistence type="predicted"/>
<keyword evidence="5" id="KW-1185">Reference proteome</keyword>
<evidence type="ECO:0000256" key="1">
    <source>
        <dbReference type="SAM" id="MobiDB-lite"/>
    </source>
</evidence>
<dbReference type="EMBL" id="CP059165">
    <property type="protein sequence ID" value="QLL06144.1"/>
    <property type="molecule type" value="Genomic_DNA"/>
</dbReference>
<dbReference type="InterPro" id="IPR005693">
    <property type="entry name" value="Mce"/>
</dbReference>
<dbReference type="InterPro" id="IPR052336">
    <property type="entry name" value="MlaD_Phospholipid_Transporter"/>
</dbReference>
<dbReference type="InterPro" id="IPR003399">
    <property type="entry name" value="Mce/MlaD"/>
</dbReference>
<reference evidence="4 5" key="2">
    <citation type="submission" date="2020-07" db="EMBL/GenBank/DDBJ databases">
        <authorList>
            <person name="Yu X."/>
        </authorList>
    </citation>
    <scope>NUCLEOTIDE SEQUENCE [LARGE SCALE GENOMIC DNA]</scope>
    <source>
        <strain evidence="5">24</strain>
    </source>
</reference>
<feature type="region of interest" description="Disordered" evidence="1">
    <location>
        <begin position="402"/>
        <end position="494"/>
    </location>
</feature>
<dbReference type="InterPro" id="IPR024516">
    <property type="entry name" value="Mce_C"/>
</dbReference>
<feature type="domain" description="Mce/MlaD" evidence="2">
    <location>
        <begin position="41"/>
        <end position="115"/>
    </location>
</feature>
<dbReference type="RefSeq" id="WP_180914726.1">
    <property type="nucleotide sequence ID" value="NZ_CP059165.1"/>
</dbReference>
<dbReference type="NCBIfam" id="TIGR00996">
    <property type="entry name" value="Mtu_fam_mce"/>
    <property type="match status" value="1"/>
</dbReference>
<evidence type="ECO:0000259" key="2">
    <source>
        <dbReference type="Pfam" id="PF02470"/>
    </source>
</evidence>